<feature type="compositionally biased region" description="Polar residues" evidence="1">
    <location>
        <begin position="101"/>
        <end position="116"/>
    </location>
</feature>
<sequence length="391" mass="39398">MAEHVPEPAEASGSPVDWERALRLARAATPPGPRASAPERAALVSLLHEAAAEAPARVGALTGLEREARAVGRSLDVRVVDRDAARRAAVDSLRRLVPAPGSTTPEDARTSPTGPASAQDVVSAGAAGTRPSVRRAASTVLGAGRALARRAGAVAGPGLAATEAATALGAVSTRLLGEVLPATPDPAAATDAPDGAVRAPRILLVAPNVLALARRDDLDLADLAHWVALHETVHAVQLAAAPWLAAHLADAVAEVVRAAAARDTGGARERAAALSAALALLEGHAEAALDSVGPEEIGSVHRLRAVVGPARSGALADALARLTGVRAKGSQHADGAAFVRAVLADAGTAGLAAAWAAPENLPRPDELAAPEAWEERVLAGGRQRLPRPPAA</sequence>
<name>A0A120KL56_ACTRD</name>
<dbReference type="Gene3D" id="1.20.150.30">
    <property type="entry name" value="Zincin-like metallopeptidase, N-terminal domain"/>
    <property type="match status" value="1"/>
</dbReference>
<dbReference type="Proteomes" id="UP000065220">
    <property type="component" value="Chromosome"/>
</dbReference>
<reference evidence="3" key="1">
    <citation type="submission" date="2016-02" db="EMBL/GenBank/DDBJ databases">
        <authorList>
            <person name="Holder M.E."/>
            <person name="Ajami N.J."/>
            <person name="Petrosino J.F."/>
        </authorList>
    </citation>
    <scope>NUCLEOTIDE SEQUENCE [LARGE SCALE GENOMIC DNA]</scope>
    <source>
        <strain evidence="3">CCUG 36733</strain>
    </source>
</reference>
<dbReference type="EMBL" id="CP014228">
    <property type="protein sequence ID" value="AMD87334.1"/>
    <property type="molecule type" value="Genomic_DNA"/>
</dbReference>
<evidence type="ECO:0000256" key="1">
    <source>
        <dbReference type="SAM" id="MobiDB-lite"/>
    </source>
</evidence>
<protein>
    <recommendedName>
        <fullName evidence="4">Hydrolase</fullName>
    </recommendedName>
</protein>
<feature type="region of interest" description="Disordered" evidence="1">
    <location>
        <begin position="92"/>
        <end position="129"/>
    </location>
</feature>
<dbReference type="InterPro" id="IPR042271">
    <property type="entry name" value="Zinicin_2_N"/>
</dbReference>
<keyword evidence="3" id="KW-1185">Reference proteome</keyword>
<organism evidence="2 3">
    <name type="scientific">Actinomyces radicidentis</name>
    <dbReference type="NCBI Taxonomy" id="111015"/>
    <lineage>
        <taxon>Bacteria</taxon>
        <taxon>Bacillati</taxon>
        <taxon>Actinomycetota</taxon>
        <taxon>Actinomycetes</taxon>
        <taxon>Actinomycetales</taxon>
        <taxon>Actinomycetaceae</taxon>
        <taxon>Actinomyces</taxon>
    </lineage>
</organism>
<dbReference type="STRING" id="111015.AXF14_06745"/>
<gene>
    <name evidence="2" type="ORF">AXF14_06745</name>
</gene>
<dbReference type="PANTHER" id="PTHR39420">
    <property type="match status" value="1"/>
</dbReference>
<dbReference type="SUPFAM" id="SSF55486">
    <property type="entry name" value="Metalloproteases ('zincins'), catalytic domain"/>
    <property type="match status" value="1"/>
</dbReference>
<evidence type="ECO:0000313" key="2">
    <source>
        <dbReference type="EMBL" id="AMD87334.1"/>
    </source>
</evidence>
<dbReference type="AlphaFoldDB" id="A0A120KL56"/>
<evidence type="ECO:0000313" key="3">
    <source>
        <dbReference type="Proteomes" id="UP000065220"/>
    </source>
</evidence>
<dbReference type="InterPro" id="IPR018766">
    <property type="entry name" value="Zinicin_2"/>
</dbReference>
<accession>A0A120KL56</accession>
<dbReference type="PANTHER" id="PTHR39420:SF1">
    <property type="entry name" value="HYDROLASE"/>
    <property type="match status" value="1"/>
</dbReference>
<dbReference type="RefSeq" id="WP_067941896.1">
    <property type="nucleotide sequence ID" value="NZ_CAUSVG010000094.1"/>
</dbReference>
<dbReference type="Pfam" id="PF10103">
    <property type="entry name" value="Zincin_2"/>
    <property type="match status" value="2"/>
</dbReference>
<dbReference type="KEGG" id="ard:AXF14_06745"/>
<proteinExistence type="predicted"/>
<evidence type="ECO:0008006" key="4">
    <source>
        <dbReference type="Google" id="ProtNLM"/>
    </source>
</evidence>